<dbReference type="Pfam" id="PF09864">
    <property type="entry name" value="MliC"/>
    <property type="match status" value="1"/>
</dbReference>
<accession>A0ABN4LGY1</accession>
<keyword evidence="8" id="KW-1185">Reference proteome</keyword>
<evidence type="ECO:0000256" key="2">
    <source>
        <dbReference type="ARBA" id="ARBA00023136"/>
    </source>
</evidence>
<reference evidence="7 8" key="1">
    <citation type="submission" date="2015-12" db="EMBL/GenBank/DDBJ databases">
        <title>Intraspecies pangenome expansion in the marine bacterium Alteromonas.</title>
        <authorList>
            <person name="Lopez-Perez M."/>
            <person name="Rodriguez-Valera F."/>
        </authorList>
    </citation>
    <scope>NUCLEOTIDE SEQUENCE [LARGE SCALE GENOMIC DNA]</scope>
    <source>
        <strain evidence="7 8">LMG 21861</strain>
    </source>
</reference>
<keyword evidence="4" id="KW-0449">Lipoprotein</keyword>
<dbReference type="Gene3D" id="2.40.128.200">
    <property type="match status" value="1"/>
</dbReference>
<dbReference type="Gene3D" id="2.40.128.270">
    <property type="match status" value="1"/>
</dbReference>
<evidence type="ECO:0000259" key="6">
    <source>
        <dbReference type="Pfam" id="PF09864"/>
    </source>
</evidence>
<evidence type="ECO:0008006" key="9">
    <source>
        <dbReference type="Google" id="ProtNLM"/>
    </source>
</evidence>
<dbReference type="Pfam" id="PF03724">
    <property type="entry name" value="META"/>
    <property type="match status" value="1"/>
</dbReference>
<protein>
    <recommendedName>
        <fullName evidence="9">META domain-containing protein</fullName>
    </recommendedName>
</protein>
<dbReference type="PANTHER" id="PTHR35535">
    <property type="entry name" value="HEAT SHOCK PROTEIN HSLJ"/>
    <property type="match status" value="1"/>
</dbReference>
<evidence type="ECO:0000256" key="3">
    <source>
        <dbReference type="ARBA" id="ARBA00023139"/>
    </source>
</evidence>
<dbReference type="PANTHER" id="PTHR35535:SF1">
    <property type="entry name" value="HEAT SHOCK PROTEIN HSLJ"/>
    <property type="match status" value="1"/>
</dbReference>
<proteinExistence type="predicted"/>
<evidence type="ECO:0000313" key="8">
    <source>
        <dbReference type="Proteomes" id="UP000056750"/>
    </source>
</evidence>
<evidence type="ECO:0000256" key="1">
    <source>
        <dbReference type="ARBA" id="ARBA00022729"/>
    </source>
</evidence>
<gene>
    <name evidence="7" type="ORF">AVL57_02770</name>
</gene>
<evidence type="ECO:0000256" key="4">
    <source>
        <dbReference type="ARBA" id="ARBA00023288"/>
    </source>
</evidence>
<dbReference type="SUPFAM" id="SSF141488">
    <property type="entry name" value="YdhA-like"/>
    <property type="match status" value="1"/>
</dbReference>
<dbReference type="InterPro" id="IPR036328">
    <property type="entry name" value="MliC_sf"/>
</dbReference>
<feature type="domain" description="C-type lysozyme inhibitor" evidence="6">
    <location>
        <begin position="183"/>
        <end position="244"/>
    </location>
</feature>
<sequence>MPSHFLNSLFIVLSVLFTIVGCSNNPSQTSTDGASVNEDESAITLTGTWQVESIDMGGIIDSSMMTVELVTKNRISGFTGCNQFSGILNLKAGELAEGEFATSKLVTTRRACVGAMSAQEQRFVKALETASRYEIQKGTIQKGAWLVIYDNAGKQRLKLIRMSAQDTAKNEKMDIATTGTHQFNCATAGNIVVRFLSPETIKLSEKGNIHILQRTRSASGARYIGMNTEFWNKGNSAVLSLQNQSYSCTK</sequence>
<name>A0ABN4LGY1_9ALTE</name>
<dbReference type="EMBL" id="CP013926">
    <property type="protein sequence ID" value="AMJ72993.1"/>
    <property type="molecule type" value="Genomic_DNA"/>
</dbReference>
<dbReference type="InterPro" id="IPR018660">
    <property type="entry name" value="MliC"/>
</dbReference>
<dbReference type="Proteomes" id="UP000056750">
    <property type="component" value="Chromosome"/>
</dbReference>
<dbReference type="InterPro" id="IPR005184">
    <property type="entry name" value="DUF306_Meta_HslJ"/>
</dbReference>
<organism evidence="7 8">
    <name type="scientific">Alteromonas stellipolaris</name>
    <dbReference type="NCBI Taxonomy" id="233316"/>
    <lineage>
        <taxon>Bacteria</taxon>
        <taxon>Pseudomonadati</taxon>
        <taxon>Pseudomonadota</taxon>
        <taxon>Gammaproteobacteria</taxon>
        <taxon>Alteromonadales</taxon>
        <taxon>Alteromonadaceae</taxon>
        <taxon>Alteromonas/Salinimonas group</taxon>
        <taxon>Alteromonas</taxon>
    </lineage>
</organism>
<dbReference type="InterPro" id="IPR038670">
    <property type="entry name" value="HslJ-like_sf"/>
</dbReference>
<keyword evidence="3" id="KW-0564">Palmitate</keyword>
<feature type="domain" description="DUF306" evidence="5">
    <location>
        <begin position="45"/>
        <end position="158"/>
    </location>
</feature>
<evidence type="ECO:0000313" key="7">
    <source>
        <dbReference type="EMBL" id="AMJ72993.1"/>
    </source>
</evidence>
<dbReference type="RefSeq" id="WP_057794532.1">
    <property type="nucleotide sequence ID" value="NZ_CAXIBE010000053.1"/>
</dbReference>
<dbReference type="InterPro" id="IPR053147">
    <property type="entry name" value="Hsp_HslJ-like"/>
</dbReference>
<keyword evidence="2" id="KW-0472">Membrane</keyword>
<evidence type="ECO:0000259" key="5">
    <source>
        <dbReference type="Pfam" id="PF03724"/>
    </source>
</evidence>
<keyword evidence="1" id="KW-0732">Signal</keyword>